<dbReference type="Gene3D" id="3.90.550.10">
    <property type="entry name" value="Spore Coat Polysaccharide Biosynthesis Protein SpsA, Chain A"/>
    <property type="match status" value="1"/>
</dbReference>
<organism evidence="3 4">
    <name type="scientific">Puia dinghuensis</name>
    <dbReference type="NCBI Taxonomy" id="1792502"/>
    <lineage>
        <taxon>Bacteria</taxon>
        <taxon>Pseudomonadati</taxon>
        <taxon>Bacteroidota</taxon>
        <taxon>Chitinophagia</taxon>
        <taxon>Chitinophagales</taxon>
        <taxon>Chitinophagaceae</taxon>
        <taxon>Puia</taxon>
    </lineage>
</organism>
<evidence type="ECO:0000313" key="4">
    <source>
        <dbReference type="Proteomes" id="UP000607559"/>
    </source>
</evidence>
<dbReference type="PANTHER" id="PTHR43179">
    <property type="entry name" value="RHAMNOSYLTRANSFERASE WBBL"/>
    <property type="match status" value="1"/>
</dbReference>
<keyword evidence="1" id="KW-1133">Transmembrane helix</keyword>
<keyword evidence="4" id="KW-1185">Reference proteome</keyword>
<dbReference type="EMBL" id="BMJC01000001">
    <property type="protein sequence ID" value="GGA86287.1"/>
    <property type="molecule type" value="Genomic_DNA"/>
</dbReference>
<gene>
    <name evidence="3" type="ORF">GCM10011511_06670</name>
</gene>
<dbReference type="CDD" id="cd04186">
    <property type="entry name" value="GT_2_like_c"/>
    <property type="match status" value="1"/>
</dbReference>
<reference evidence="3" key="2">
    <citation type="submission" date="2020-09" db="EMBL/GenBank/DDBJ databases">
        <authorList>
            <person name="Sun Q."/>
            <person name="Zhou Y."/>
        </authorList>
    </citation>
    <scope>NUCLEOTIDE SEQUENCE</scope>
    <source>
        <strain evidence="3">CGMCC 1.15448</strain>
    </source>
</reference>
<evidence type="ECO:0000256" key="1">
    <source>
        <dbReference type="SAM" id="Phobius"/>
    </source>
</evidence>
<comment type="caution">
    <text evidence="3">The sequence shown here is derived from an EMBL/GenBank/DDBJ whole genome shotgun (WGS) entry which is preliminary data.</text>
</comment>
<dbReference type="Proteomes" id="UP000607559">
    <property type="component" value="Unassembled WGS sequence"/>
</dbReference>
<name>A0A8J2U8B3_9BACT</name>
<dbReference type="InterPro" id="IPR001173">
    <property type="entry name" value="Glyco_trans_2-like"/>
</dbReference>
<dbReference type="SUPFAM" id="SSF53448">
    <property type="entry name" value="Nucleotide-diphospho-sugar transferases"/>
    <property type="match status" value="1"/>
</dbReference>
<evidence type="ECO:0000313" key="3">
    <source>
        <dbReference type="EMBL" id="GGA86287.1"/>
    </source>
</evidence>
<keyword evidence="1" id="KW-0472">Membrane</keyword>
<dbReference type="InterPro" id="IPR029044">
    <property type="entry name" value="Nucleotide-diphossugar_trans"/>
</dbReference>
<feature type="domain" description="Glycosyltransferase 2-like" evidence="2">
    <location>
        <begin position="4"/>
        <end position="117"/>
    </location>
</feature>
<dbReference type="AlphaFoldDB" id="A0A8J2U8B3"/>
<accession>A0A8J2U8B3</accession>
<dbReference type="PANTHER" id="PTHR43179:SF7">
    <property type="entry name" value="RHAMNOSYLTRANSFERASE WBBL"/>
    <property type="match status" value="1"/>
</dbReference>
<protein>
    <recommendedName>
        <fullName evidence="2">Glycosyltransferase 2-like domain-containing protein</fullName>
    </recommendedName>
</protein>
<dbReference type="Pfam" id="PF00535">
    <property type="entry name" value="Glycos_transf_2"/>
    <property type="match status" value="1"/>
</dbReference>
<feature type="transmembrane region" description="Helical" evidence="1">
    <location>
        <begin position="267"/>
        <end position="290"/>
    </location>
</feature>
<dbReference type="RefSeq" id="WP_188928537.1">
    <property type="nucleotide sequence ID" value="NZ_BMJC01000001.1"/>
</dbReference>
<proteinExistence type="predicted"/>
<evidence type="ECO:0000259" key="2">
    <source>
        <dbReference type="Pfam" id="PF00535"/>
    </source>
</evidence>
<keyword evidence="1" id="KW-0812">Transmembrane</keyword>
<reference evidence="3" key="1">
    <citation type="journal article" date="2014" name="Int. J. Syst. Evol. Microbiol.">
        <title>Complete genome sequence of Corynebacterium casei LMG S-19264T (=DSM 44701T), isolated from a smear-ripened cheese.</title>
        <authorList>
            <consortium name="US DOE Joint Genome Institute (JGI-PGF)"/>
            <person name="Walter F."/>
            <person name="Albersmeier A."/>
            <person name="Kalinowski J."/>
            <person name="Ruckert C."/>
        </authorList>
    </citation>
    <scope>NUCLEOTIDE SEQUENCE</scope>
    <source>
        <strain evidence="3">CGMCC 1.15448</strain>
    </source>
</reference>
<sequence>MSLSIIIVNYKSTRLVLDCLEHLYRGAEAREFEVLVVDNASGDDGRQVITSAFPRISWIGMSYNSGFARANNEGIRQATGDAILLLNGDTLPDATVIETCYRRLMASPYAAAGVQLLNADGTHQISGNYFMKGGLNYLLPLPYLGPLIKRAGEWFRVEAPHVADTDALIEVDWINGAFLMVRRSTIDQAGLLDEDFFLYAEEAEWCSRIRKTGRLCLYGDLKVVHLQGETANQTFGSDGKGYYNLYDRKGLQIMLSNFVRIRKQFGAGWFLVQLFFYLVEIPVFFCGVILSRLGKRPYRYSWTQCRNYCKNVGVVVSKTPVILRNKPYFYKVL</sequence>